<organism evidence="2 3">
    <name type="scientific">Tagetes erecta</name>
    <name type="common">African marigold</name>
    <dbReference type="NCBI Taxonomy" id="13708"/>
    <lineage>
        <taxon>Eukaryota</taxon>
        <taxon>Viridiplantae</taxon>
        <taxon>Streptophyta</taxon>
        <taxon>Embryophyta</taxon>
        <taxon>Tracheophyta</taxon>
        <taxon>Spermatophyta</taxon>
        <taxon>Magnoliopsida</taxon>
        <taxon>eudicotyledons</taxon>
        <taxon>Gunneridae</taxon>
        <taxon>Pentapetalae</taxon>
        <taxon>asterids</taxon>
        <taxon>campanulids</taxon>
        <taxon>Asterales</taxon>
        <taxon>Asteraceae</taxon>
        <taxon>Asteroideae</taxon>
        <taxon>Heliantheae alliance</taxon>
        <taxon>Tageteae</taxon>
        <taxon>Tagetes</taxon>
    </lineage>
</organism>
<gene>
    <name evidence="2" type="ORF">QVD17_14828</name>
</gene>
<feature type="region of interest" description="Disordered" evidence="1">
    <location>
        <begin position="64"/>
        <end position="102"/>
    </location>
</feature>
<protein>
    <submittedName>
        <fullName evidence="2">Uncharacterized protein</fullName>
    </submittedName>
</protein>
<feature type="compositionally biased region" description="Polar residues" evidence="1">
    <location>
        <begin position="89"/>
        <end position="102"/>
    </location>
</feature>
<name>A0AAD8KNS3_TARER</name>
<reference evidence="2" key="1">
    <citation type="journal article" date="2023" name="bioRxiv">
        <title>Improved chromosome-level genome assembly for marigold (Tagetes erecta).</title>
        <authorList>
            <person name="Jiang F."/>
            <person name="Yuan L."/>
            <person name="Wang S."/>
            <person name="Wang H."/>
            <person name="Xu D."/>
            <person name="Wang A."/>
            <person name="Fan W."/>
        </authorList>
    </citation>
    <scope>NUCLEOTIDE SEQUENCE</scope>
    <source>
        <strain evidence="2">WSJ</strain>
        <tissue evidence="2">Leaf</tissue>
    </source>
</reference>
<feature type="compositionally biased region" description="Polar residues" evidence="1">
    <location>
        <begin position="65"/>
        <end position="75"/>
    </location>
</feature>
<evidence type="ECO:0000313" key="3">
    <source>
        <dbReference type="Proteomes" id="UP001229421"/>
    </source>
</evidence>
<dbReference type="AlphaFoldDB" id="A0AAD8KNS3"/>
<evidence type="ECO:0000313" key="2">
    <source>
        <dbReference type="EMBL" id="KAK1426159.1"/>
    </source>
</evidence>
<evidence type="ECO:0000256" key="1">
    <source>
        <dbReference type="SAM" id="MobiDB-lite"/>
    </source>
</evidence>
<proteinExistence type="predicted"/>
<comment type="caution">
    <text evidence="2">The sequence shown here is derived from an EMBL/GenBank/DDBJ whole genome shotgun (WGS) entry which is preliminary data.</text>
</comment>
<dbReference type="Proteomes" id="UP001229421">
    <property type="component" value="Unassembled WGS sequence"/>
</dbReference>
<keyword evidence="3" id="KW-1185">Reference proteome</keyword>
<accession>A0AAD8KNS3</accession>
<sequence>MPALREEGAVVARRRRGDGCVARGQGWELVGELVVRDMARTGGPSSASSHNSTITATGDYKPVSMQYTLGQNPPSISAADPRAKKSETNDVGTTYATHSDDS</sequence>
<dbReference type="EMBL" id="JAUHHV010000004">
    <property type="protein sequence ID" value="KAK1426159.1"/>
    <property type="molecule type" value="Genomic_DNA"/>
</dbReference>